<dbReference type="KEGG" id="pgr:PGTG_21979"/>
<dbReference type="OrthoDB" id="3046222at2759"/>
<dbReference type="HOGENOM" id="CLU_047861_0_0_1"/>
<dbReference type="VEuPathDB" id="FungiDB:PGTG_21979"/>
<dbReference type="AlphaFoldDB" id="H6QT18"/>
<evidence type="ECO:0000313" key="2">
    <source>
        <dbReference type="Proteomes" id="UP000008783"/>
    </source>
</evidence>
<organism evidence="1 2">
    <name type="scientific">Puccinia graminis f. sp. tritici (strain CRL 75-36-700-3 / race SCCL)</name>
    <name type="common">Black stem rust fungus</name>
    <dbReference type="NCBI Taxonomy" id="418459"/>
    <lineage>
        <taxon>Eukaryota</taxon>
        <taxon>Fungi</taxon>
        <taxon>Dikarya</taxon>
        <taxon>Basidiomycota</taxon>
        <taxon>Pucciniomycotina</taxon>
        <taxon>Pucciniomycetes</taxon>
        <taxon>Pucciniales</taxon>
        <taxon>Pucciniaceae</taxon>
        <taxon>Puccinia</taxon>
    </lineage>
</organism>
<reference evidence="2" key="1">
    <citation type="journal article" date="2011" name="Proc. Natl. Acad. Sci. U.S.A.">
        <title>Obligate biotrophy features unraveled by the genomic analysis of rust fungi.</title>
        <authorList>
            <person name="Duplessis S."/>
            <person name="Cuomo C.A."/>
            <person name="Lin Y.-C."/>
            <person name="Aerts A."/>
            <person name="Tisserant E."/>
            <person name="Veneault-Fourrey C."/>
            <person name="Joly D.L."/>
            <person name="Hacquard S."/>
            <person name="Amselem J."/>
            <person name="Cantarel B.L."/>
            <person name="Chiu R."/>
            <person name="Coutinho P.M."/>
            <person name="Feau N."/>
            <person name="Field M."/>
            <person name="Frey P."/>
            <person name="Gelhaye E."/>
            <person name="Goldberg J."/>
            <person name="Grabherr M.G."/>
            <person name="Kodira C.D."/>
            <person name="Kohler A."/>
            <person name="Kuees U."/>
            <person name="Lindquist E.A."/>
            <person name="Lucas S.M."/>
            <person name="Mago R."/>
            <person name="Mauceli E."/>
            <person name="Morin E."/>
            <person name="Murat C."/>
            <person name="Pangilinan J.L."/>
            <person name="Park R."/>
            <person name="Pearson M."/>
            <person name="Quesneville H."/>
            <person name="Rouhier N."/>
            <person name="Sakthikumar S."/>
            <person name="Salamov A.A."/>
            <person name="Schmutz J."/>
            <person name="Selles B."/>
            <person name="Shapiro H."/>
            <person name="Tanguay P."/>
            <person name="Tuskan G.A."/>
            <person name="Henrissat B."/>
            <person name="Van de Peer Y."/>
            <person name="Rouze P."/>
            <person name="Ellis J.G."/>
            <person name="Dodds P.N."/>
            <person name="Schein J.E."/>
            <person name="Zhong S."/>
            <person name="Hamelin R.C."/>
            <person name="Grigoriev I.V."/>
            <person name="Szabo L.J."/>
            <person name="Martin F."/>
        </authorList>
    </citation>
    <scope>NUCLEOTIDE SEQUENCE [LARGE SCALE GENOMIC DNA]</scope>
    <source>
        <strain evidence="2">CRL 75-36-700-3 / race SCCL</strain>
    </source>
</reference>
<dbReference type="GeneID" id="13541914"/>
<dbReference type="InParanoid" id="H6QT18"/>
<keyword evidence="2" id="KW-1185">Reference proteome</keyword>
<dbReference type="Proteomes" id="UP000008783">
    <property type="component" value="Unassembled WGS sequence"/>
</dbReference>
<proteinExistence type="predicted"/>
<accession>H6QT18</accession>
<dbReference type="eggNOG" id="ENOG502S7P8">
    <property type="taxonomic scope" value="Eukaryota"/>
</dbReference>
<dbReference type="RefSeq" id="XP_003889337.1">
    <property type="nucleotide sequence ID" value="XM_003889288.1"/>
</dbReference>
<evidence type="ECO:0000313" key="1">
    <source>
        <dbReference type="EMBL" id="EHS63975.1"/>
    </source>
</evidence>
<sequence length="230" mass="26848">MAARLLDKTNDGENSSNFYQGGFISDVTYRYFKSGYLLTTSMYCQQINRWIPVQLSWIRGLSEIYYHIHVVVLFKQFIRPDILVEEREALARNVVDFSLAQMEGFISAYLEVFGGTDRVTARNKLKGCKQHFRASVTRIKRNRAVIQADEVSLLLRNEDGGLTHGKKIDALHRRFPKVRRWIDWWTTADIEAMLFPSQRQMLDNNPNTDDGLPDTTNAQESMHRVYYMLR</sequence>
<dbReference type="EMBL" id="DS178304">
    <property type="protein sequence ID" value="EHS63975.1"/>
    <property type="molecule type" value="Genomic_DNA"/>
</dbReference>
<protein>
    <submittedName>
        <fullName evidence="1">Uncharacterized protein</fullName>
    </submittedName>
</protein>
<gene>
    <name evidence="1" type="ORF">PGTG_21979</name>
</gene>
<name>H6QT18_PUCGT</name>